<comment type="caution">
    <text evidence="1">The sequence shown here is derived from an EMBL/GenBank/DDBJ whole genome shotgun (WGS) entry which is preliminary data.</text>
</comment>
<reference evidence="1" key="2">
    <citation type="submission" date="2020-11" db="EMBL/GenBank/DDBJ databases">
        <authorList>
            <person name="McCartney M.A."/>
            <person name="Auch B."/>
            <person name="Kono T."/>
            <person name="Mallez S."/>
            <person name="Becker A."/>
            <person name="Gohl D.M."/>
            <person name="Silverstein K.A.T."/>
            <person name="Koren S."/>
            <person name="Bechman K.B."/>
            <person name="Herman A."/>
            <person name="Abrahante J.E."/>
            <person name="Garbe J."/>
        </authorList>
    </citation>
    <scope>NUCLEOTIDE SEQUENCE</scope>
    <source>
        <strain evidence="1">Duluth1</strain>
        <tissue evidence="1">Whole animal</tissue>
    </source>
</reference>
<dbReference type="AlphaFoldDB" id="A0A9D4EMA2"/>
<sequence>MACSKRARTQSERVNTDEHERFIADSGNEEHIQAEICVKFADLNILDSDIENITNNIKQALLSSADKVFGKERRKNQLWTKKTMKEDIEVLIEEQSNTIVN</sequence>
<reference evidence="1" key="1">
    <citation type="journal article" date="2019" name="bioRxiv">
        <title>The Genome of the Zebra Mussel, Dreissena polymorpha: A Resource for Invasive Species Research.</title>
        <authorList>
            <person name="McCartney M.A."/>
            <person name="Auch B."/>
            <person name="Kono T."/>
            <person name="Mallez S."/>
            <person name="Zhang Y."/>
            <person name="Obille A."/>
            <person name="Becker A."/>
            <person name="Abrahante J.E."/>
            <person name="Garbe J."/>
            <person name="Badalamenti J.P."/>
            <person name="Herman A."/>
            <person name="Mangelson H."/>
            <person name="Liachko I."/>
            <person name="Sullivan S."/>
            <person name="Sone E.D."/>
            <person name="Koren S."/>
            <person name="Silverstein K.A.T."/>
            <person name="Beckman K.B."/>
            <person name="Gohl D.M."/>
        </authorList>
    </citation>
    <scope>NUCLEOTIDE SEQUENCE</scope>
    <source>
        <strain evidence="1">Duluth1</strain>
        <tissue evidence="1">Whole animal</tissue>
    </source>
</reference>
<protein>
    <submittedName>
        <fullName evidence="1">Uncharacterized protein</fullName>
    </submittedName>
</protein>
<name>A0A9D4EMA2_DREPO</name>
<proteinExistence type="predicted"/>
<dbReference type="EMBL" id="JAIWYP010000008">
    <property type="protein sequence ID" value="KAH3781091.1"/>
    <property type="molecule type" value="Genomic_DNA"/>
</dbReference>
<keyword evidence="2" id="KW-1185">Reference proteome</keyword>
<dbReference type="Proteomes" id="UP000828390">
    <property type="component" value="Unassembled WGS sequence"/>
</dbReference>
<gene>
    <name evidence="1" type="ORF">DPMN_158916</name>
</gene>
<evidence type="ECO:0000313" key="2">
    <source>
        <dbReference type="Proteomes" id="UP000828390"/>
    </source>
</evidence>
<organism evidence="1 2">
    <name type="scientific">Dreissena polymorpha</name>
    <name type="common">Zebra mussel</name>
    <name type="synonym">Mytilus polymorpha</name>
    <dbReference type="NCBI Taxonomy" id="45954"/>
    <lineage>
        <taxon>Eukaryota</taxon>
        <taxon>Metazoa</taxon>
        <taxon>Spiralia</taxon>
        <taxon>Lophotrochozoa</taxon>
        <taxon>Mollusca</taxon>
        <taxon>Bivalvia</taxon>
        <taxon>Autobranchia</taxon>
        <taxon>Heteroconchia</taxon>
        <taxon>Euheterodonta</taxon>
        <taxon>Imparidentia</taxon>
        <taxon>Neoheterodontei</taxon>
        <taxon>Myida</taxon>
        <taxon>Dreissenoidea</taxon>
        <taxon>Dreissenidae</taxon>
        <taxon>Dreissena</taxon>
    </lineage>
</organism>
<accession>A0A9D4EMA2</accession>
<evidence type="ECO:0000313" key="1">
    <source>
        <dbReference type="EMBL" id="KAH3781091.1"/>
    </source>
</evidence>